<comment type="caution">
    <text evidence="2">The sequence shown here is derived from an EMBL/GenBank/DDBJ whole genome shotgun (WGS) entry which is preliminary data.</text>
</comment>
<dbReference type="InterPro" id="IPR000182">
    <property type="entry name" value="GNAT_dom"/>
</dbReference>
<keyword evidence="2" id="KW-0808">Transferase</keyword>
<name>A0ABV1EBA2_9FIRM</name>
<dbReference type="InterPro" id="IPR016181">
    <property type="entry name" value="Acyl_CoA_acyltransferase"/>
</dbReference>
<organism evidence="2 3">
    <name type="scientific">Pseudoflavonifractor intestinihominis</name>
    <dbReference type="NCBI Taxonomy" id="3133171"/>
    <lineage>
        <taxon>Bacteria</taxon>
        <taxon>Bacillati</taxon>
        <taxon>Bacillota</taxon>
        <taxon>Clostridia</taxon>
        <taxon>Eubacteriales</taxon>
        <taxon>Oscillospiraceae</taxon>
        <taxon>Pseudoflavonifractor</taxon>
    </lineage>
</organism>
<evidence type="ECO:0000259" key="1">
    <source>
        <dbReference type="PROSITE" id="PS51186"/>
    </source>
</evidence>
<dbReference type="Proteomes" id="UP001464378">
    <property type="component" value="Unassembled WGS sequence"/>
</dbReference>
<gene>
    <name evidence="2" type="ORF">WMO64_13980</name>
</gene>
<dbReference type="SUPFAM" id="SSF55729">
    <property type="entry name" value="Acyl-CoA N-acyltransferases (Nat)"/>
    <property type="match status" value="1"/>
</dbReference>
<proteinExistence type="predicted"/>
<evidence type="ECO:0000313" key="3">
    <source>
        <dbReference type="Proteomes" id="UP001464378"/>
    </source>
</evidence>
<accession>A0ABV1EBA2</accession>
<keyword evidence="2" id="KW-0012">Acyltransferase</keyword>
<dbReference type="GO" id="GO:0016746">
    <property type="term" value="F:acyltransferase activity"/>
    <property type="evidence" value="ECO:0007669"/>
    <property type="project" value="UniProtKB-KW"/>
</dbReference>
<dbReference type="CDD" id="cd04301">
    <property type="entry name" value="NAT_SF"/>
    <property type="match status" value="1"/>
</dbReference>
<sequence>MIENGEIVLYDLDMARKGLAFQFEVNPNSCGNHEHYEEYIRYNAISDRNCGLGVTYVFLQSTDDSEKILGYITLRAASYIVESEGVTYGHPALEIFELAVDKTAERQGIGTNLVNFALKTASDLRETFLGIEYIILCADKQAVPFYEKAEFGRMDEQGKIPREQWNVNCIPMLLRLPEDMD</sequence>
<keyword evidence="3" id="KW-1185">Reference proteome</keyword>
<dbReference type="Gene3D" id="3.40.630.30">
    <property type="match status" value="1"/>
</dbReference>
<evidence type="ECO:0000313" key="2">
    <source>
        <dbReference type="EMBL" id="MEQ2444571.1"/>
    </source>
</evidence>
<protein>
    <submittedName>
        <fullName evidence="2">GNAT family N-acetyltransferase</fullName>
        <ecNumber evidence="2">2.3.1.-</ecNumber>
    </submittedName>
</protein>
<dbReference type="EC" id="2.3.1.-" evidence="2"/>
<dbReference type="Pfam" id="PF00583">
    <property type="entry name" value="Acetyltransf_1"/>
    <property type="match status" value="1"/>
</dbReference>
<feature type="domain" description="N-acetyltransferase" evidence="1">
    <location>
        <begin position="7"/>
        <end position="177"/>
    </location>
</feature>
<dbReference type="RefSeq" id="WP_349232358.1">
    <property type="nucleotide sequence ID" value="NZ_JBBMFK010000027.1"/>
</dbReference>
<dbReference type="PROSITE" id="PS51186">
    <property type="entry name" value="GNAT"/>
    <property type="match status" value="1"/>
</dbReference>
<reference evidence="2 3" key="1">
    <citation type="submission" date="2024-03" db="EMBL/GenBank/DDBJ databases">
        <title>Human intestinal bacterial collection.</title>
        <authorList>
            <person name="Pauvert C."/>
            <person name="Hitch T.C.A."/>
            <person name="Clavel T."/>
        </authorList>
    </citation>
    <scope>NUCLEOTIDE SEQUENCE [LARGE SCALE GENOMIC DNA]</scope>
    <source>
        <strain evidence="2 3">CLA-AP-H29</strain>
    </source>
</reference>
<dbReference type="EMBL" id="JBBMFK010000027">
    <property type="protein sequence ID" value="MEQ2444571.1"/>
    <property type="molecule type" value="Genomic_DNA"/>
</dbReference>